<dbReference type="SUPFAM" id="SSF54427">
    <property type="entry name" value="NTF2-like"/>
    <property type="match status" value="1"/>
</dbReference>
<dbReference type="AlphaFoldDB" id="A0A8J6JI28"/>
<name>A0A8J6JI28_9FIRM</name>
<dbReference type="EMBL" id="JACOPQ010000001">
    <property type="protein sequence ID" value="MBC5735687.1"/>
    <property type="molecule type" value="Genomic_DNA"/>
</dbReference>
<accession>A0A8J6JI28</accession>
<sequence>MGENTMEDVMDKVNIRELIEFERYCRDYMHWDEMRTCYHDDAYVVVSWMKGGVDAFIEGSRKRPAPAKHKIFDTLVWKNGARAVVECITAIQIRCEVDGDTVDLSTHTRLHYRVEKRDGLWKIVTMDAVYEKDTMKSAFTDGTFHASREELARFRPTYANMMLRQVKYGGVPNGEMAGEDRPESVRKLYEESSRWLGV</sequence>
<evidence type="ECO:0000259" key="1">
    <source>
        <dbReference type="Pfam" id="PF13577"/>
    </source>
</evidence>
<comment type="caution">
    <text evidence="2">The sequence shown here is derived from an EMBL/GenBank/DDBJ whole genome shotgun (WGS) entry which is preliminary data.</text>
</comment>
<protein>
    <submittedName>
        <fullName evidence="2">Nuclear transport factor 2 family protein</fullName>
    </submittedName>
</protein>
<dbReference type="Pfam" id="PF13577">
    <property type="entry name" value="SnoaL_4"/>
    <property type="match status" value="1"/>
</dbReference>
<feature type="domain" description="SnoaL-like" evidence="1">
    <location>
        <begin position="10"/>
        <end position="126"/>
    </location>
</feature>
<dbReference type="InterPro" id="IPR037401">
    <property type="entry name" value="SnoaL-like"/>
</dbReference>
<organism evidence="2 3">
    <name type="scientific">Lawsonibacter faecis</name>
    <dbReference type="NCBI Taxonomy" id="2763052"/>
    <lineage>
        <taxon>Bacteria</taxon>
        <taxon>Bacillati</taxon>
        <taxon>Bacillota</taxon>
        <taxon>Clostridia</taxon>
        <taxon>Eubacteriales</taxon>
        <taxon>Oscillospiraceae</taxon>
        <taxon>Lawsonibacter</taxon>
    </lineage>
</organism>
<keyword evidence="3" id="KW-1185">Reference proteome</keyword>
<proteinExistence type="predicted"/>
<reference evidence="2" key="1">
    <citation type="submission" date="2020-08" db="EMBL/GenBank/DDBJ databases">
        <title>Genome public.</title>
        <authorList>
            <person name="Liu C."/>
            <person name="Sun Q."/>
        </authorList>
    </citation>
    <scope>NUCLEOTIDE SEQUENCE</scope>
    <source>
        <strain evidence="2">NSJ-52</strain>
    </source>
</reference>
<evidence type="ECO:0000313" key="3">
    <source>
        <dbReference type="Proteomes" id="UP000607645"/>
    </source>
</evidence>
<dbReference type="InterPro" id="IPR032710">
    <property type="entry name" value="NTF2-like_dom_sf"/>
</dbReference>
<dbReference type="Gene3D" id="3.10.450.50">
    <property type="match status" value="1"/>
</dbReference>
<evidence type="ECO:0000313" key="2">
    <source>
        <dbReference type="EMBL" id="MBC5735687.1"/>
    </source>
</evidence>
<gene>
    <name evidence="2" type="ORF">H8S62_01510</name>
</gene>
<dbReference type="Proteomes" id="UP000607645">
    <property type="component" value="Unassembled WGS sequence"/>
</dbReference>